<evidence type="ECO:0000256" key="1">
    <source>
        <dbReference type="SAM" id="SignalP"/>
    </source>
</evidence>
<feature type="signal peptide" evidence="1">
    <location>
        <begin position="1"/>
        <end position="19"/>
    </location>
</feature>
<keyword evidence="3" id="KW-1185">Reference proteome</keyword>
<evidence type="ECO:0000313" key="3">
    <source>
        <dbReference type="Proteomes" id="UP000285575"/>
    </source>
</evidence>
<keyword evidence="1" id="KW-0732">Signal</keyword>
<accession>A0A437RAT2</accession>
<dbReference type="RefSeq" id="WP_128230450.1">
    <property type="nucleotide sequence ID" value="NZ_SACR01000006.1"/>
</dbReference>
<reference evidence="2 3" key="1">
    <citation type="submission" date="2019-01" db="EMBL/GenBank/DDBJ databases">
        <authorList>
            <person name="Chen W.-M."/>
        </authorList>
    </citation>
    <scope>NUCLEOTIDE SEQUENCE [LARGE SCALE GENOMIC DNA]</scope>
    <source>
        <strain evidence="2 3">KYPY4</strain>
    </source>
</reference>
<dbReference type="Proteomes" id="UP000285575">
    <property type="component" value="Unassembled WGS sequence"/>
</dbReference>
<sequence length="80" mass="8369">MSRTTAFLSGCAASAAAIAAIVLLTGAKGPPPKFDEIDVGRINIREPDGTLRMVTPEGQPSIRMLNDKGETAKVIDLSSK</sequence>
<dbReference type="AlphaFoldDB" id="A0A437RAT2"/>
<protein>
    <submittedName>
        <fullName evidence="2">Uncharacterized protein</fullName>
    </submittedName>
</protein>
<evidence type="ECO:0000313" key="2">
    <source>
        <dbReference type="EMBL" id="RVU43891.1"/>
    </source>
</evidence>
<gene>
    <name evidence="2" type="ORF">EOE66_19745</name>
</gene>
<dbReference type="EMBL" id="SACR01000006">
    <property type="protein sequence ID" value="RVU43891.1"/>
    <property type="molecule type" value="Genomic_DNA"/>
</dbReference>
<comment type="caution">
    <text evidence="2">The sequence shown here is derived from an EMBL/GenBank/DDBJ whole genome shotgun (WGS) entry which is preliminary data.</text>
</comment>
<proteinExistence type="predicted"/>
<organism evidence="2 3">
    <name type="scientific">Rubrivivax rivuli</name>
    <dbReference type="NCBI Taxonomy" id="1862385"/>
    <lineage>
        <taxon>Bacteria</taxon>
        <taxon>Pseudomonadati</taxon>
        <taxon>Pseudomonadota</taxon>
        <taxon>Betaproteobacteria</taxon>
        <taxon>Burkholderiales</taxon>
        <taxon>Sphaerotilaceae</taxon>
        <taxon>Rubrivivax</taxon>
    </lineage>
</organism>
<feature type="chain" id="PRO_5019408991" evidence="1">
    <location>
        <begin position="20"/>
        <end position="80"/>
    </location>
</feature>
<name>A0A437RAT2_9BURK</name>
<dbReference type="OrthoDB" id="1349101at2"/>